<evidence type="ECO:0000313" key="1">
    <source>
        <dbReference type="EMBL" id="KAF2245446.1"/>
    </source>
</evidence>
<evidence type="ECO:0000313" key="2">
    <source>
        <dbReference type="Proteomes" id="UP000800094"/>
    </source>
</evidence>
<organism evidence="1 2">
    <name type="scientific">Trematosphaeria pertusa</name>
    <dbReference type="NCBI Taxonomy" id="390896"/>
    <lineage>
        <taxon>Eukaryota</taxon>
        <taxon>Fungi</taxon>
        <taxon>Dikarya</taxon>
        <taxon>Ascomycota</taxon>
        <taxon>Pezizomycotina</taxon>
        <taxon>Dothideomycetes</taxon>
        <taxon>Pleosporomycetidae</taxon>
        <taxon>Pleosporales</taxon>
        <taxon>Massarineae</taxon>
        <taxon>Trematosphaeriaceae</taxon>
        <taxon>Trematosphaeria</taxon>
    </lineage>
</organism>
<evidence type="ECO:0008006" key="3">
    <source>
        <dbReference type="Google" id="ProtNLM"/>
    </source>
</evidence>
<dbReference type="Gene3D" id="3.40.630.30">
    <property type="match status" value="1"/>
</dbReference>
<gene>
    <name evidence="1" type="ORF">BU26DRAFT_532980</name>
</gene>
<name>A0A6A6I543_9PLEO</name>
<protein>
    <recommendedName>
        <fullName evidence="3">N-acetyltransferase domain-containing protein</fullName>
    </recommendedName>
</protein>
<dbReference type="EMBL" id="ML987200">
    <property type="protein sequence ID" value="KAF2245446.1"/>
    <property type="molecule type" value="Genomic_DNA"/>
</dbReference>
<dbReference type="RefSeq" id="XP_033680450.1">
    <property type="nucleotide sequence ID" value="XM_033831130.1"/>
</dbReference>
<sequence length="136" mass="15353">MTILVEDPRDEDYPALVSLVFEAYGGKNEYINAVFPKNTTETGLENAVLRCVFTTKMSKAVKWHKVTDGTTGEIIGGAMWSIYTDAKPPNSELDGPPGTWENEDEKEYAQALFRGCKEYERKYWDENDLPLVSMSS</sequence>
<accession>A0A6A6I543</accession>
<proteinExistence type="predicted"/>
<dbReference type="AlphaFoldDB" id="A0A6A6I543"/>
<dbReference type="Proteomes" id="UP000800094">
    <property type="component" value="Unassembled WGS sequence"/>
</dbReference>
<keyword evidence="2" id="KW-1185">Reference proteome</keyword>
<dbReference type="OrthoDB" id="4738875at2759"/>
<dbReference type="GeneID" id="54584460"/>
<reference evidence="1" key="1">
    <citation type="journal article" date="2020" name="Stud. Mycol.">
        <title>101 Dothideomycetes genomes: a test case for predicting lifestyles and emergence of pathogens.</title>
        <authorList>
            <person name="Haridas S."/>
            <person name="Albert R."/>
            <person name="Binder M."/>
            <person name="Bloem J."/>
            <person name="Labutti K."/>
            <person name="Salamov A."/>
            <person name="Andreopoulos B."/>
            <person name="Baker S."/>
            <person name="Barry K."/>
            <person name="Bills G."/>
            <person name="Bluhm B."/>
            <person name="Cannon C."/>
            <person name="Castanera R."/>
            <person name="Culley D."/>
            <person name="Daum C."/>
            <person name="Ezra D."/>
            <person name="Gonzalez J."/>
            <person name="Henrissat B."/>
            <person name="Kuo A."/>
            <person name="Liang C."/>
            <person name="Lipzen A."/>
            <person name="Lutzoni F."/>
            <person name="Magnuson J."/>
            <person name="Mondo S."/>
            <person name="Nolan M."/>
            <person name="Ohm R."/>
            <person name="Pangilinan J."/>
            <person name="Park H.-J."/>
            <person name="Ramirez L."/>
            <person name="Alfaro M."/>
            <person name="Sun H."/>
            <person name="Tritt A."/>
            <person name="Yoshinaga Y."/>
            <person name="Zwiers L.-H."/>
            <person name="Turgeon B."/>
            <person name="Goodwin S."/>
            <person name="Spatafora J."/>
            <person name="Crous P."/>
            <person name="Grigoriev I."/>
        </authorList>
    </citation>
    <scope>NUCLEOTIDE SEQUENCE</scope>
    <source>
        <strain evidence="1">CBS 122368</strain>
    </source>
</reference>